<dbReference type="Proteomes" id="UP001586593">
    <property type="component" value="Unassembled WGS sequence"/>
</dbReference>
<feature type="chain" id="PRO_5045949407" description="GH16 domain-containing protein" evidence="1">
    <location>
        <begin position="19"/>
        <end position="309"/>
    </location>
</feature>
<dbReference type="EMBL" id="JAZHXJ010000098">
    <property type="protein sequence ID" value="KAL1874940.1"/>
    <property type="molecule type" value="Genomic_DNA"/>
</dbReference>
<accession>A0ABR3XGN9</accession>
<evidence type="ECO:0000256" key="1">
    <source>
        <dbReference type="SAM" id="SignalP"/>
    </source>
</evidence>
<dbReference type="InterPro" id="IPR013320">
    <property type="entry name" value="ConA-like_dom_sf"/>
</dbReference>
<evidence type="ECO:0000313" key="4">
    <source>
        <dbReference type="Proteomes" id="UP001586593"/>
    </source>
</evidence>
<organism evidence="3 4">
    <name type="scientific">Phialemonium thermophilum</name>
    <dbReference type="NCBI Taxonomy" id="223376"/>
    <lineage>
        <taxon>Eukaryota</taxon>
        <taxon>Fungi</taxon>
        <taxon>Dikarya</taxon>
        <taxon>Ascomycota</taxon>
        <taxon>Pezizomycotina</taxon>
        <taxon>Sordariomycetes</taxon>
        <taxon>Sordariomycetidae</taxon>
        <taxon>Cephalothecales</taxon>
        <taxon>Cephalothecaceae</taxon>
        <taxon>Phialemonium</taxon>
    </lineage>
</organism>
<evidence type="ECO:0000313" key="3">
    <source>
        <dbReference type="EMBL" id="KAL1874940.1"/>
    </source>
</evidence>
<dbReference type="Gene3D" id="2.60.120.200">
    <property type="match status" value="1"/>
</dbReference>
<protein>
    <recommendedName>
        <fullName evidence="2">GH16 domain-containing protein</fullName>
    </recommendedName>
</protein>
<dbReference type="InterPro" id="IPR050546">
    <property type="entry name" value="Glycosyl_Hydrlase_16"/>
</dbReference>
<evidence type="ECO:0000259" key="2">
    <source>
        <dbReference type="PROSITE" id="PS51762"/>
    </source>
</evidence>
<comment type="caution">
    <text evidence="3">The sequence shown here is derived from an EMBL/GenBank/DDBJ whole genome shotgun (WGS) entry which is preliminary data.</text>
</comment>
<feature type="domain" description="GH16" evidence="2">
    <location>
        <begin position="22"/>
        <end position="309"/>
    </location>
</feature>
<proteinExistence type="predicted"/>
<dbReference type="InterPro" id="IPR000757">
    <property type="entry name" value="Beta-glucanase-like"/>
</dbReference>
<dbReference type="PANTHER" id="PTHR10963:SF60">
    <property type="entry name" value="GRAM-NEGATIVE BACTERIA-BINDING PROTEIN 1-RELATED"/>
    <property type="match status" value="1"/>
</dbReference>
<dbReference type="Pfam" id="PF26113">
    <property type="entry name" value="GH16_XgeA"/>
    <property type="match status" value="1"/>
</dbReference>
<gene>
    <name evidence="3" type="ORF">VTK73DRAFT_10366</name>
</gene>
<name>A0ABR3XGN9_9PEZI</name>
<dbReference type="CDD" id="cd02182">
    <property type="entry name" value="GH16_Strep_laminarinase_like"/>
    <property type="match status" value="1"/>
</dbReference>
<keyword evidence="1" id="KW-0732">Signal</keyword>
<sequence>MRASTSHIAVLLAPLVAAFNAPGYSGLSLVWQDTFSGNGGTSPNGNNWNIITGNLGVNGELETYTSSTRNVQLSGGATLQLVPWRDSSVSGGWTSGRLESKYTFTPAAGRVTVAEAQIRFGSNPTSAKKGIWPAFWLLGDSIRHGTPWPACGELDILETINGQLTGYGTAHCGTNPGGICNEPNGLGGSISIPDQGWHTWRIRFDRTPGNWQSESITWYRDGQQFQQITGSRIGDQNTWNALCHSPLYFIVNVAVGGSWVSLLSFSLPWLLERLHANYDHLKPGYPDGSTQDGYGSMTEVGYVAQYQSN</sequence>
<dbReference type="SUPFAM" id="SSF49899">
    <property type="entry name" value="Concanavalin A-like lectins/glucanases"/>
    <property type="match status" value="1"/>
</dbReference>
<dbReference type="PANTHER" id="PTHR10963">
    <property type="entry name" value="GLYCOSYL HYDROLASE-RELATED"/>
    <property type="match status" value="1"/>
</dbReference>
<reference evidence="3 4" key="1">
    <citation type="journal article" date="2024" name="Commun. Biol.">
        <title>Comparative genomic analysis of thermophilic fungi reveals convergent evolutionary adaptations and gene losses.</title>
        <authorList>
            <person name="Steindorff A.S."/>
            <person name="Aguilar-Pontes M.V."/>
            <person name="Robinson A.J."/>
            <person name="Andreopoulos B."/>
            <person name="LaButti K."/>
            <person name="Kuo A."/>
            <person name="Mondo S."/>
            <person name="Riley R."/>
            <person name="Otillar R."/>
            <person name="Haridas S."/>
            <person name="Lipzen A."/>
            <person name="Grimwood J."/>
            <person name="Schmutz J."/>
            <person name="Clum A."/>
            <person name="Reid I.D."/>
            <person name="Moisan M.C."/>
            <person name="Butler G."/>
            <person name="Nguyen T.T.M."/>
            <person name="Dewar K."/>
            <person name="Conant G."/>
            <person name="Drula E."/>
            <person name="Henrissat B."/>
            <person name="Hansel C."/>
            <person name="Singer S."/>
            <person name="Hutchinson M.I."/>
            <person name="de Vries R.P."/>
            <person name="Natvig D.O."/>
            <person name="Powell A.J."/>
            <person name="Tsang A."/>
            <person name="Grigoriev I.V."/>
        </authorList>
    </citation>
    <scope>NUCLEOTIDE SEQUENCE [LARGE SCALE GENOMIC DNA]</scope>
    <source>
        <strain evidence="3 4">ATCC 24622</strain>
    </source>
</reference>
<feature type="signal peptide" evidence="1">
    <location>
        <begin position="1"/>
        <end position="18"/>
    </location>
</feature>
<keyword evidence="4" id="KW-1185">Reference proteome</keyword>
<dbReference type="PROSITE" id="PS51762">
    <property type="entry name" value="GH16_2"/>
    <property type="match status" value="1"/>
</dbReference>